<dbReference type="RefSeq" id="WP_197528761.1">
    <property type="nucleotide sequence ID" value="NZ_CP036278.1"/>
</dbReference>
<dbReference type="InterPro" id="IPR036844">
    <property type="entry name" value="Hint_dom_sf"/>
</dbReference>
<keyword evidence="1" id="KW-0732">Signal</keyword>
<gene>
    <name evidence="3" type="ORF">Pan181_02290</name>
</gene>
<dbReference type="SUPFAM" id="SSF51294">
    <property type="entry name" value="Hedgehog/intein (Hint) domain"/>
    <property type="match status" value="1"/>
</dbReference>
<dbReference type="Proteomes" id="UP000315750">
    <property type="component" value="Chromosome"/>
</dbReference>
<keyword evidence="4" id="KW-1185">Reference proteome</keyword>
<dbReference type="AlphaFoldDB" id="A0A518AH69"/>
<evidence type="ECO:0000256" key="1">
    <source>
        <dbReference type="SAM" id="SignalP"/>
    </source>
</evidence>
<feature type="signal peptide" evidence="1">
    <location>
        <begin position="1"/>
        <end position="21"/>
    </location>
</feature>
<dbReference type="InterPro" id="IPR003587">
    <property type="entry name" value="Hint_dom_N"/>
</dbReference>
<proteinExistence type="predicted"/>
<dbReference type="SMART" id="SM00306">
    <property type="entry name" value="HintN"/>
    <property type="match status" value="1"/>
</dbReference>
<dbReference type="Gene3D" id="2.170.16.10">
    <property type="entry name" value="Hedgehog/Intein (Hint) domain"/>
    <property type="match status" value="1"/>
</dbReference>
<evidence type="ECO:0000313" key="4">
    <source>
        <dbReference type="Proteomes" id="UP000315750"/>
    </source>
</evidence>
<feature type="domain" description="Hint" evidence="2">
    <location>
        <begin position="456"/>
        <end position="550"/>
    </location>
</feature>
<evidence type="ECO:0000313" key="3">
    <source>
        <dbReference type="EMBL" id="QDU54049.1"/>
    </source>
</evidence>
<accession>A0A518AH69</accession>
<organism evidence="3 4">
    <name type="scientific">Aeoliella mucimassa</name>
    <dbReference type="NCBI Taxonomy" id="2527972"/>
    <lineage>
        <taxon>Bacteria</taxon>
        <taxon>Pseudomonadati</taxon>
        <taxon>Planctomycetota</taxon>
        <taxon>Planctomycetia</taxon>
        <taxon>Pirellulales</taxon>
        <taxon>Lacipirellulaceae</taxon>
        <taxon>Aeoliella</taxon>
    </lineage>
</organism>
<reference evidence="3 4" key="1">
    <citation type="submission" date="2019-02" db="EMBL/GenBank/DDBJ databases">
        <title>Deep-cultivation of Planctomycetes and their phenomic and genomic characterization uncovers novel biology.</title>
        <authorList>
            <person name="Wiegand S."/>
            <person name="Jogler M."/>
            <person name="Boedeker C."/>
            <person name="Pinto D."/>
            <person name="Vollmers J."/>
            <person name="Rivas-Marin E."/>
            <person name="Kohn T."/>
            <person name="Peeters S.H."/>
            <person name="Heuer A."/>
            <person name="Rast P."/>
            <person name="Oberbeckmann S."/>
            <person name="Bunk B."/>
            <person name="Jeske O."/>
            <person name="Meyerdierks A."/>
            <person name="Storesund J.E."/>
            <person name="Kallscheuer N."/>
            <person name="Luecker S."/>
            <person name="Lage O.M."/>
            <person name="Pohl T."/>
            <person name="Merkel B.J."/>
            <person name="Hornburger P."/>
            <person name="Mueller R.-W."/>
            <person name="Bruemmer F."/>
            <person name="Labrenz M."/>
            <person name="Spormann A.M."/>
            <person name="Op den Camp H."/>
            <person name="Overmann J."/>
            <person name="Amann R."/>
            <person name="Jetten M.S.M."/>
            <person name="Mascher T."/>
            <person name="Medema M.H."/>
            <person name="Devos D.P."/>
            <person name="Kaster A.-K."/>
            <person name="Ovreas L."/>
            <person name="Rohde M."/>
            <person name="Galperin M.Y."/>
            <person name="Jogler C."/>
        </authorList>
    </citation>
    <scope>NUCLEOTIDE SEQUENCE [LARGE SCALE GENOMIC DNA]</scope>
    <source>
        <strain evidence="3 4">Pan181</strain>
    </source>
</reference>
<evidence type="ECO:0000259" key="2">
    <source>
        <dbReference type="SMART" id="SM00306"/>
    </source>
</evidence>
<dbReference type="KEGG" id="amuc:Pan181_02290"/>
<protein>
    <recommendedName>
        <fullName evidence="2">Hint domain-containing protein</fullName>
    </recommendedName>
</protein>
<feature type="chain" id="PRO_5021720049" description="Hint domain-containing protein" evidence="1">
    <location>
        <begin position="22"/>
        <end position="604"/>
    </location>
</feature>
<dbReference type="Pfam" id="PF07591">
    <property type="entry name" value="PT-HINT"/>
    <property type="match status" value="1"/>
</dbReference>
<sequence length="604" mass="66746" precursor="true">MRPLFGIALTLALVSAPCLQAWQGDVRAGIASRMTGEARAATAAGDLQLRDELLTQALRIDPECKPAHWAKGQMQTNGEWTPVSEVQAAAAKSEVVAEYQALKAQSGRTAAEQLQLARWCRKHDLADEARYHWLAVLSVDANNQEALTALGSVWFNGQLVAPDDAKQLQADQRQFRKESERWSSRIAGWQRALKAGGDQAGVALAELEAEVDETAIPEFAKLLGDFRGLTPAEQQRNVSLGKSFILAVGQLPSYEASMFLVRASVFADDQELRTLAGEQLKERPEHEYIPLLISGLAAKLESHFELSFSPTGRVQYDHEVYAEGPHGDEIAQISRIGGGGFVFDPAFDLFSLYVETVRAQRLTATHLRNYQAEAMNKEQAVARINAQREFVNARIAAVLEQTTGEQLGSDPQPWWEYWSRSNGYEVRSGGPARTYRTSTSQRQLFFVANVVEIPPMSCFVAGTEVWTKTGTQAIETLRPSDLVLTMDPRTGELCFRPVLDTTLREPTPIMQITVGNYPFLTTPGHPFWVEGKGWQMAHELSTGDLVLSATGTPIEITAVEQTDQKQEAYNLIVEGNSNYFVGPQGLLVHDNTPRRPELVRAQAP</sequence>
<name>A0A518AH69_9BACT</name>
<dbReference type="CDD" id="cd00081">
    <property type="entry name" value="Hint"/>
    <property type="match status" value="1"/>
</dbReference>
<dbReference type="EMBL" id="CP036278">
    <property type="protein sequence ID" value="QDU54049.1"/>
    <property type="molecule type" value="Genomic_DNA"/>
</dbReference>